<keyword evidence="9 17" id="KW-0963">Cytoplasm</keyword>
<keyword evidence="10 17" id="KW-0762">Sugar transport</keyword>
<comment type="subcellular location">
    <subcellularLocation>
        <location evidence="4 17">Cytoplasm</location>
    </subcellularLocation>
</comment>
<evidence type="ECO:0000256" key="8">
    <source>
        <dbReference type="ARBA" id="ARBA00022448"/>
    </source>
</evidence>
<evidence type="ECO:0000256" key="2">
    <source>
        <dbReference type="ARBA" id="ARBA00001946"/>
    </source>
</evidence>
<dbReference type="Gene3D" id="3.20.20.60">
    <property type="entry name" value="Phosphoenolpyruvate-binding domains"/>
    <property type="match status" value="1"/>
</dbReference>
<evidence type="ECO:0000256" key="1">
    <source>
        <dbReference type="ARBA" id="ARBA00000683"/>
    </source>
</evidence>
<evidence type="ECO:0000256" key="13">
    <source>
        <dbReference type="ARBA" id="ARBA00022723"/>
    </source>
</evidence>
<dbReference type="InterPro" id="IPR036618">
    <property type="entry name" value="PtsI_HPr-bd_sf"/>
</dbReference>
<accession>A0A3R9DZ96</accession>
<dbReference type="Gene3D" id="1.10.274.10">
    <property type="entry name" value="PtsI, HPr-binding domain"/>
    <property type="match status" value="1"/>
</dbReference>
<evidence type="ECO:0000256" key="20">
    <source>
        <dbReference type="PIRSR" id="PIRSR000732-3"/>
    </source>
</evidence>
<feature type="domain" description="Phosphotransferase system enzyme I N-terminal" evidence="24">
    <location>
        <begin position="6"/>
        <end position="122"/>
    </location>
</feature>
<keyword evidence="13 17" id="KW-0479">Metal-binding</keyword>
<feature type="binding site" evidence="19">
    <location>
        <position position="446"/>
    </location>
    <ligand>
        <name>phosphoenolpyruvate</name>
        <dbReference type="ChEBI" id="CHEBI:58702"/>
    </ligand>
</feature>
<dbReference type="InterPro" id="IPR023151">
    <property type="entry name" value="PEP_util_CS"/>
</dbReference>
<feature type="active site" description="Proton donor" evidence="18">
    <location>
        <position position="483"/>
    </location>
</feature>
<evidence type="ECO:0000256" key="5">
    <source>
        <dbReference type="ARBA" id="ARBA00007837"/>
    </source>
</evidence>
<dbReference type="PANTHER" id="PTHR46244:SF3">
    <property type="entry name" value="PHOSPHOENOLPYRUVATE-PROTEIN PHOSPHOTRANSFERASE"/>
    <property type="match status" value="1"/>
</dbReference>
<dbReference type="InterPro" id="IPR024692">
    <property type="entry name" value="PTS_EI"/>
</dbReference>
<keyword evidence="14 17" id="KW-0418">Kinase</keyword>
<evidence type="ECO:0000256" key="6">
    <source>
        <dbReference type="ARBA" id="ARBA00012232"/>
    </source>
</evidence>
<dbReference type="InterPro" id="IPR000121">
    <property type="entry name" value="PEP_util_C"/>
</dbReference>
<gene>
    <name evidence="25" type="primary">ptsP</name>
    <name evidence="25" type="ORF">EIY87_20195</name>
</gene>
<evidence type="ECO:0000259" key="24">
    <source>
        <dbReference type="Pfam" id="PF05524"/>
    </source>
</evidence>
<dbReference type="RefSeq" id="WP_125310446.1">
    <property type="nucleotide sequence ID" value="NZ_RSEC01000046.1"/>
</dbReference>
<evidence type="ECO:0000256" key="7">
    <source>
        <dbReference type="ARBA" id="ARBA00016544"/>
    </source>
</evidence>
<dbReference type="SUPFAM" id="SSF52009">
    <property type="entry name" value="Phosphohistidine domain"/>
    <property type="match status" value="1"/>
</dbReference>
<evidence type="ECO:0000256" key="9">
    <source>
        <dbReference type="ARBA" id="ARBA00022490"/>
    </source>
</evidence>
<dbReference type="Pfam" id="PF05524">
    <property type="entry name" value="PEP-utilisers_N"/>
    <property type="match status" value="1"/>
</dbReference>
<evidence type="ECO:0000256" key="21">
    <source>
        <dbReference type="SAM" id="MobiDB-lite"/>
    </source>
</evidence>
<evidence type="ECO:0000256" key="17">
    <source>
        <dbReference type="PIRNR" id="PIRNR000732"/>
    </source>
</evidence>
<dbReference type="GO" id="GO:0016301">
    <property type="term" value="F:kinase activity"/>
    <property type="evidence" value="ECO:0007669"/>
    <property type="project" value="UniProtKB-KW"/>
</dbReference>
<feature type="compositionally biased region" description="Low complexity" evidence="21">
    <location>
        <begin position="7"/>
        <end position="20"/>
    </location>
</feature>
<dbReference type="PROSITE" id="PS00742">
    <property type="entry name" value="PEP_ENZYMES_2"/>
    <property type="match status" value="1"/>
</dbReference>
<feature type="domain" description="PEP-utilising enzyme C-terminal" evidence="23">
    <location>
        <begin position="251"/>
        <end position="520"/>
    </location>
</feature>
<dbReference type="Pfam" id="PF00391">
    <property type="entry name" value="PEP-utilizers"/>
    <property type="match status" value="1"/>
</dbReference>
<protein>
    <recommendedName>
        <fullName evidence="7 17">Phosphoenolpyruvate-protein phosphotransferase</fullName>
        <ecNumber evidence="6 17">2.7.3.9</ecNumber>
    </recommendedName>
    <alternativeName>
        <fullName evidence="16 17">Phosphotransferase system, enzyme I</fullName>
    </alternativeName>
</protein>
<dbReference type="AlphaFoldDB" id="A0A3R9DZ96"/>
<dbReference type="InterPro" id="IPR015813">
    <property type="entry name" value="Pyrv/PenolPyrv_kinase-like_dom"/>
</dbReference>
<dbReference type="InterPro" id="IPR018274">
    <property type="entry name" value="PEP_util_AS"/>
</dbReference>
<feature type="domain" description="PEP-utilising enzyme mobile" evidence="22">
    <location>
        <begin position="153"/>
        <end position="220"/>
    </location>
</feature>
<dbReference type="GO" id="GO:0008965">
    <property type="term" value="F:phosphoenolpyruvate-protein phosphotransferase activity"/>
    <property type="evidence" value="ECO:0007669"/>
    <property type="project" value="UniProtKB-EC"/>
</dbReference>
<evidence type="ECO:0000256" key="4">
    <source>
        <dbReference type="ARBA" id="ARBA00004496"/>
    </source>
</evidence>
<keyword evidence="11 17" id="KW-0808">Transferase</keyword>
<dbReference type="OrthoDB" id="9765468at2"/>
<organism evidence="25 26">
    <name type="scientific">Amycolatopsis eburnea</name>
    <dbReference type="NCBI Taxonomy" id="2267691"/>
    <lineage>
        <taxon>Bacteria</taxon>
        <taxon>Bacillati</taxon>
        <taxon>Actinomycetota</taxon>
        <taxon>Actinomycetes</taxon>
        <taxon>Pseudonocardiales</taxon>
        <taxon>Pseudonocardiaceae</taxon>
        <taxon>Amycolatopsis</taxon>
    </lineage>
</organism>
<evidence type="ECO:0000313" key="26">
    <source>
        <dbReference type="Proteomes" id="UP000267081"/>
    </source>
</evidence>
<keyword evidence="15 17" id="KW-0460">Magnesium</keyword>
<evidence type="ECO:0000256" key="16">
    <source>
        <dbReference type="ARBA" id="ARBA00033235"/>
    </source>
</evidence>
<name>A0A3R9DZ96_9PSEU</name>
<reference evidence="25 26" key="1">
    <citation type="submission" date="2018-12" db="EMBL/GenBank/DDBJ databases">
        <title>Amycolatopsis eburnea sp. nov. actinomycete associate with arbuscular mycorrhiza fungal spore.</title>
        <authorList>
            <person name="Lumyong S."/>
            <person name="Chaiya L."/>
        </authorList>
    </citation>
    <scope>NUCLEOTIDE SEQUENCE [LARGE SCALE GENOMIC DNA]</scope>
    <source>
        <strain evidence="25 26">GLM-1</strain>
    </source>
</reference>
<evidence type="ECO:0000256" key="18">
    <source>
        <dbReference type="PIRSR" id="PIRSR000732-1"/>
    </source>
</evidence>
<evidence type="ECO:0000259" key="22">
    <source>
        <dbReference type="Pfam" id="PF00391"/>
    </source>
</evidence>
<feature type="binding site" evidence="20">
    <location>
        <position position="436"/>
    </location>
    <ligand>
        <name>Mg(2+)</name>
        <dbReference type="ChEBI" id="CHEBI:18420"/>
    </ligand>
</feature>
<evidence type="ECO:0000256" key="19">
    <source>
        <dbReference type="PIRSR" id="PIRSR000732-2"/>
    </source>
</evidence>
<proteinExistence type="inferred from homology"/>
<dbReference type="InterPro" id="IPR008731">
    <property type="entry name" value="PTS_EIN"/>
</dbReference>
<feature type="region of interest" description="Disordered" evidence="21">
    <location>
        <begin position="1"/>
        <end position="20"/>
    </location>
</feature>
<keyword evidence="12 17" id="KW-0598">Phosphotransferase system</keyword>
<dbReference type="GO" id="GO:0009401">
    <property type="term" value="P:phosphoenolpyruvate-dependent sugar phosphotransferase system"/>
    <property type="evidence" value="ECO:0007669"/>
    <property type="project" value="UniProtKB-KW"/>
</dbReference>
<evidence type="ECO:0000256" key="3">
    <source>
        <dbReference type="ARBA" id="ARBA00002728"/>
    </source>
</evidence>
<dbReference type="InterPro" id="IPR006318">
    <property type="entry name" value="PTS_EI-like"/>
</dbReference>
<dbReference type="Proteomes" id="UP000267081">
    <property type="component" value="Unassembled WGS sequence"/>
</dbReference>
<dbReference type="InterPro" id="IPR040442">
    <property type="entry name" value="Pyrv_kinase-like_dom_sf"/>
</dbReference>
<dbReference type="PANTHER" id="PTHR46244">
    <property type="entry name" value="PHOSPHOENOLPYRUVATE-PROTEIN PHOSPHOTRANSFERASE"/>
    <property type="match status" value="1"/>
</dbReference>
<dbReference type="InterPro" id="IPR008279">
    <property type="entry name" value="PEP-util_enz_mobile_dom"/>
</dbReference>
<dbReference type="NCBIfam" id="TIGR01417">
    <property type="entry name" value="PTS_I_fam"/>
    <property type="match status" value="1"/>
</dbReference>
<dbReference type="PRINTS" id="PR01736">
    <property type="entry name" value="PHPHTRNFRASE"/>
</dbReference>
<comment type="caution">
    <text evidence="25">The sequence shown here is derived from an EMBL/GenBank/DDBJ whole genome shotgun (WGS) entry which is preliminary data.</text>
</comment>
<dbReference type="GO" id="GO:0005737">
    <property type="term" value="C:cytoplasm"/>
    <property type="evidence" value="ECO:0007669"/>
    <property type="project" value="UniProtKB-SubCell"/>
</dbReference>
<evidence type="ECO:0000256" key="15">
    <source>
        <dbReference type="ARBA" id="ARBA00022842"/>
    </source>
</evidence>
<sequence length="555" mass="56545">MVDELRGNPASPGAAAGPVVRLTPPPVLPEHWDAPAAPEAELAAATEALDAAVADLEKRAASVSGESKSIMDTQIMMAQDPSLRTGIADGVAGGRPAAWAIRDAFGKHVAALEAIGGYLGERAADLIDIRDRAIAAALGLAQPGIPAVDGAFVLVGQDIAPADTVLLDPAKVLGIVTEKGGPTSHTAIVARALGIPAVVGCAGAAGLADGQRIAVDGTRGTVAVDPDDDYVHRIEAEAASLKEKLAAHSGPGATADGHPVKLLLNVGSAGGAASDAAADAEGVGLFRTEFLFLDRTEAPTVEEQRAAYGEVLRGFSGRQVVIRTLDAGADKYIPFANTEDEPNPALGVRGYRVGVRNPGLLAAQLKAISLAAADHDADVRVMAPMIATPAEAAAFRELAREHGIGKVGVMIEVPAAAIRARDILAEVDFVSIGTNDLSQYTYAADRMLGELGELLDPWQPALLALVANVAAAAQEAGKPAGICGEAASDPGLAPVFAGLGITSLSMSVSAVPAVRAALKDYTVEQCRILAGEVLGAPDVPSARKVVEEFSARSVD</sequence>
<dbReference type="Gene3D" id="3.50.30.10">
    <property type="entry name" value="Phosphohistidine domain"/>
    <property type="match status" value="1"/>
</dbReference>
<evidence type="ECO:0000256" key="10">
    <source>
        <dbReference type="ARBA" id="ARBA00022597"/>
    </source>
</evidence>
<dbReference type="PROSITE" id="PS00370">
    <property type="entry name" value="PEP_ENZYMES_PHOS_SITE"/>
    <property type="match status" value="1"/>
</dbReference>
<dbReference type="InterPro" id="IPR036637">
    <property type="entry name" value="Phosphohistidine_dom_sf"/>
</dbReference>
<dbReference type="InterPro" id="IPR050499">
    <property type="entry name" value="PEP-utilizing_PTS_enzyme"/>
</dbReference>
<keyword evidence="26" id="KW-1185">Reference proteome</keyword>
<evidence type="ECO:0000256" key="12">
    <source>
        <dbReference type="ARBA" id="ARBA00022683"/>
    </source>
</evidence>
<feature type="binding site" evidence="19">
    <location>
        <position position="323"/>
    </location>
    <ligand>
        <name>phosphoenolpyruvate</name>
        <dbReference type="ChEBI" id="CHEBI:58702"/>
    </ligand>
</feature>
<dbReference type="SUPFAM" id="SSF47831">
    <property type="entry name" value="Enzyme I of the PEP:sugar phosphotransferase system HPr-binding (sub)domain"/>
    <property type="match status" value="1"/>
</dbReference>
<comment type="similarity">
    <text evidence="5 17">Belongs to the PEP-utilizing enzyme family.</text>
</comment>
<evidence type="ECO:0000259" key="23">
    <source>
        <dbReference type="Pfam" id="PF02896"/>
    </source>
</evidence>
<dbReference type="EC" id="2.7.3.9" evidence="6 17"/>
<keyword evidence="8 17" id="KW-0813">Transport</keyword>
<dbReference type="PIRSF" id="PIRSF000732">
    <property type="entry name" value="PTS_enzyme_I"/>
    <property type="match status" value="1"/>
</dbReference>
<feature type="binding site" evidence="19">
    <location>
        <begin position="435"/>
        <end position="436"/>
    </location>
    <ligand>
        <name>phosphoenolpyruvate</name>
        <dbReference type="ChEBI" id="CHEBI:58702"/>
    </ligand>
</feature>
<dbReference type="GO" id="GO:0046872">
    <property type="term" value="F:metal ion binding"/>
    <property type="evidence" value="ECO:0007669"/>
    <property type="project" value="UniProtKB-KW"/>
</dbReference>
<comment type="function">
    <text evidence="3 17">General (non sugar-specific) component of the phosphoenolpyruvate-dependent sugar phosphotransferase system (sugar PTS). This major carbohydrate active-transport system catalyzes the phosphorylation of incoming sugar substrates concomitantly with their translocation across the cell membrane. Enzyme I transfers the phosphoryl group from phosphoenolpyruvate (PEP) to the phosphoryl carrier protein (HPr).</text>
</comment>
<comment type="cofactor">
    <cofactor evidence="2 17 20">
        <name>Mg(2+)</name>
        <dbReference type="ChEBI" id="CHEBI:18420"/>
    </cofactor>
</comment>
<feature type="active site" description="Tele-phosphohistidine intermediate" evidence="18">
    <location>
        <position position="185"/>
    </location>
</feature>
<evidence type="ECO:0000256" key="11">
    <source>
        <dbReference type="ARBA" id="ARBA00022679"/>
    </source>
</evidence>
<feature type="binding site" evidence="19">
    <location>
        <position position="287"/>
    </location>
    <ligand>
        <name>phosphoenolpyruvate</name>
        <dbReference type="ChEBI" id="CHEBI:58702"/>
    </ligand>
</feature>
<keyword evidence="25" id="KW-0670">Pyruvate</keyword>
<dbReference type="SUPFAM" id="SSF51621">
    <property type="entry name" value="Phosphoenolpyruvate/pyruvate domain"/>
    <property type="match status" value="1"/>
</dbReference>
<feature type="binding site" evidence="20">
    <location>
        <position position="412"/>
    </location>
    <ligand>
        <name>Mg(2+)</name>
        <dbReference type="ChEBI" id="CHEBI:18420"/>
    </ligand>
</feature>
<comment type="catalytic activity">
    <reaction evidence="1 17">
        <text>L-histidyl-[protein] + phosphoenolpyruvate = N(pros)-phospho-L-histidyl-[protein] + pyruvate</text>
        <dbReference type="Rhea" id="RHEA:23880"/>
        <dbReference type="Rhea" id="RHEA-COMP:9745"/>
        <dbReference type="Rhea" id="RHEA-COMP:9746"/>
        <dbReference type="ChEBI" id="CHEBI:15361"/>
        <dbReference type="ChEBI" id="CHEBI:29979"/>
        <dbReference type="ChEBI" id="CHEBI:58702"/>
        <dbReference type="ChEBI" id="CHEBI:64837"/>
        <dbReference type="EC" id="2.7.3.9"/>
    </reaction>
</comment>
<dbReference type="Pfam" id="PF02896">
    <property type="entry name" value="PEP-utilizers_C"/>
    <property type="match status" value="1"/>
</dbReference>
<dbReference type="EMBL" id="RSEC01000046">
    <property type="protein sequence ID" value="RSD17116.1"/>
    <property type="molecule type" value="Genomic_DNA"/>
</dbReference>
<evidence type="ECO:0000313" key="25">
    <source>
        <dbReference type="EMBL" id="RSD17116.1"/>
    </source>
</evidence>
<evidence type="ECO:0000256" key="14">
    <source>
        <dbReference type="ARBA" id="ARBA00022777"/>
    </source>
</evidence>